<feature type="domain" description="Outer membrane protein beta-barrel" evidence="1">
    <location>
        <begin position="20"/>
        <end position="172"/>
    </location>
</feature>
<dbReference type="AlphaFoldDB" id="A0A918S5W3"/>
<dbReference type="Pfam" id="PF13568">
    <property type="entry name" value="OMP_b-brl_2"/>
    <property type="match status" value="1"/>
</dbReference>
<gene>
    <name evidence="2" type="ORF">GCM10007103_04290</name>
</gene>
<dbReference type="InterPro" id="IPR025665">
    <property type="entry name" value="Beta-barrel_OMP_2"/>
</dbReference>
<sequence>MKQYILSLFLIFGVTSLSLSQEISYGLKGGINYTMGGQITGTQARFSDETFEANGEIGFHGGAFGQINFGNFFVRPEVVYTSLESTFEFPNQPATYSVETVTVPLLVGYNIFGPLDIYAGPVYSNVLSSTLEGEEFLDPIVVQDSPINAQIGAKVEYGRFGIDVRYEHNLSSEEVQGLDILNAEYGVNEATFDDSRLHQVVVSIIFKIGGPGLNERRRRPCY</sequence>
<organism evidence="2 3">
    <name type="scientific">Salinimicrobium marinum</name>
    <dbReference type="NCBI Taxonomy" id="680283"/>
    <lineage>
        <taxon>Bacteria</taxon>
        <taxon>Pseudomonadati</taxon>
        <taxon>Bacteroidota</taxon>
        <taxon>Flavobacteriia</taxon>
        <taxon>Flavobacteriales</taxon>
        <taxon>Flavobacteriaceae</taxon>
        <taxon>Salinimicrobium</taxon>
    </lineage>
</organism>
<comment type="caution">
    <text evidence="2">The sequence shown here is derived from an EMBL/GenBank/DDBJ whole genome shotgun (WGS) entry which is preliminary data.</text>
</comment>
<protein>
    <recommendedName>
        <fullName evidence="1">Outer membrane protein beta-barrel domain-containing protein</fullName>
    </recommendedName>
</protein>
<evidence type="ECO:0000313" key="2">
    <source>
        <dbReference type="EMBL" id="GHA26119.1"/>
    </source>
</evidence>
<dbReference type="Proteomes" id="UP000610456">
    <property type="component" value="Unassembled WGS sequence"/>
</dbReference>
<reference evidence="2" key="2">
    <citation type="submission" date="2020-09" db="EMBL/GenBank/DDBJ databases">
        <authorList>
            <person name="Sun Q."/>
            <person name="Kim S."/>
        </authorList>
    </citation>
    <scope>NUCLEOTIDE SEQUENCE</scope>
    <source>
        <strain evidence="2">KCTC 12719</strain>
    </source>
</reference>
<evidence type="ECO:0000313" key="3">
    <source>
        <dbReference type="Proteomes" id="UP000610456"/>
    </source>
</evidence>
<accession>A0A918S5W3</accession>
<dbReference type="EMBL" id="BMXB01000001">
    <property type="protein sequence ID" value="GHA26119.1"/>
    <property type="molecule type" value="Genomic_DNA"/>
</dbReference>
<evidence type="ECO:0000259" key="1">
    <source>
        <dbReference type="Pfam" id="PF13568"/>
    </source>
</evidence>
<dbReference type="RefSeq" id="WP_189602983.1">
    <property type="nucleotide sequence ID" value="NZ_BMXB01000001.1"/>
</dbReference>
<name>A0A918S5W3_9FLAO</name>
<proteinExistence type="predicted"/>
<reference evidence="2" key="1">
    <citation type="journal article" date="2014" name="Int. J. Syst. Evol. Microbiol.">
        <title>Complete genome sequence of Corynebacterium casei LMG S-19264T (=DSM 44701T), isolated from a smear-ripened cheese.</title>
        <authorList>
            <consortium name="US DOE Joint Genome Institute (JGI-PGF)"/>
            <person name="Walter F."/>
            <person name="Albersmeier A."/>
            <person name="Kalinowski J."/>
            <person name="Ruckert C."/>
        </authorList>
    </citation>
    <scope>NUCLEOTIDE SEQUENCE</scope>
    <source>
        <strain evidence="2">KCTC 12719</strain>
    </source>
</reference>
<keyword evidence="3" id="KW-1185">Reference proteome</keyword>